<accession>A0A7W5H9R2</accession>
<feature type="transmembrane region" description="Helical" evidence="1">
    <location>
        <begin position="12"/>
        <end position="30"/>
    </location>
</feature>
<sequence>MLKLYQFRLSTLLLAATLVAMACIIMVTRLEVARLKASRTLPIANASPIPPDVVAASVEQHLASHPLPTSVNDVRYSINDDSFKVRYQWTDPTDGKQWSSDVTLKGDGYGEYTGCITNDKFLNAIQLQISPGGPTTGNVDRMWVGASTPSSLTDGG</sequence>
<dbReference type="EMBL" id="JACHXU010000052">
    <property type="protein sequence ID" value="MBB3210699.1"/>
    <property type="molecule type" value="Genomic_DNA"/>
</dbReference>
<evidence type="ECO:0000256" key="1">
    <source>
        <dbReference type="SAM" id="Phobius"/>
    </source>
</evidence>
<proteinExistence type="predicted"/>
<organism evidence="2 3">
    <name type="scientific">Aporhodopirellula rubra</name>
    <dbReference type="NCBI Taxonomy" id="980271"/>
    <lineage>
        <taxon>Bacteria</taxon>
        <taxon>Pseudomonadati</taxon>
        <taxon>Planctomycetota</taxon>
        <taxon>Planctomycetia</taxon>
        <taxon>Pirellulales</taxon>
        <taxon>Pirellulaceae</taxon>
        <taxon>Aporhodopirellula</taxon>
    </lineage>
</organism>
<dbReference type="AlphaFoldDB" id="A0A7W5H9R2"/>
<dbReference type="PROSITE" id="PS51257">
    <property type="entry name" value="PROKAR_LIPOPROTEIN"/>
    <property type="match status" value="1"/>
</dbReference>
<evidence type="ECO:0000313" key="3">
    <source>
        <dbReference type="Proteomes" id="UP000536179"/>
    </source>
</evidence>
<keyword evidence="1" id="KW-1133">Transmembrane helix</keyword>
<evidence type="ECO:0000313" key="2">
    <source>
        <dbReference type="EMBL" id="MBB3210699.1"/>
    </source>
</evidence>
<gene>
    <name evidence="2" type="ORF">FHS27_006547</name>
</gene>
<keyword evidence="1" id="KW-0812">Transmembrane</keyword>
<comment type="caution">
    <text evidence="2">The sequence shown here is derived from an EMBL/GenBank/DDBJ whole genome shotgun (WGS) entry which is preliminary data.</text>
</comment>
<dbReference type="Proteomes" id="UP000536179">
    <property type="component" value="Unassembled WGS sequence"/>
</dbReference>
<keyword evidence="3" id="KW-1185">Reference proteome</keyword>
<protein>
    <submittedName>
        <fullName evidence="2">Uncharacterized protein</fullName>
    </submittedName>
</protein>
<dbReference type="RefSeq" id="WP_184310179.1">
    <property type="nucleotide sequence ID" value="NZ_JACHXU010000052.1"/>
</dbReference>
<keyword evidence="1" id="KW-0472">Membrane</keyword>
<reference evidence="2 3" key="1">
    <citation type="submission" date="2020-08" db="EMBL/GenBank/DDBJ databases">
        <title>Genomic Encyclopedia of Type Strains, Phase III (KMG-III): the genomes of soil and plant-associated and newly described type strains.</title>
        <authorList>
            <person name="Whitman W."/>
        </authorList>
    </citation>
    <scope>NUCLEOTIDE SEQUENCE [LARGE SCALE GENOMIC DNA]</scope>
    <source>
        <strain evidence="2 3">CECT 8075</strain>
    </source>
</reference>
<name>A0A7W5H9R2_9BACT</name>